<sequence>MKAFLLIVIILLNIGCKPIKEAQIIEGDLCYEWIKLGNFYGQPDSLLTNFYIWKDSIGYEGMMKEDSLSAYYLKLLEDNDLLVCPYVYIITDKRRRVLLYMNSAEYESLNHFTYKELIANHQKVRIVAKVHSLVDNMFVCKKLISVDVIDGVTRPGRSKFKIEDYR</sequence>
<comment type="caution">
    <text evidence="1">The sequence shown here is derived from an EMBL/GenBank/DDBJ whole genome shotgun (WGS) entry which is preliminary data.</text>
</comment>
<protein>
    <submittedName>
        <fullName evidence="1">Uncharacterized protein</fullName>
    </submittedName>
</protein>
<dbReference type="AlphaFoldDB" id="A0AAE3SFL0"/>
<dbReference type="EMBL" id="JAPDPJ010000032">
    <property type="protein sequence ID" value="MCW3787590.1"/>
    <property type="molecule type" value="Genomic_DNA"/>
</dbReference>
<name>A0AAE3SFL0_9BACT</name>
<proteinExistence type="predicted"/>
<dbReference type="Proteomes" id="UP001209229">
    <property type="component" value="Unassembled WGS sequence"/>
</dbReference>
<evidence type="ECO:0000313" key="1">
    <source>
        <dbReference type="EMBL" id="MCW3787590.1"/>
    </source>
</evidence>
<gene>
    <name evidence="1" type="ORF">OM075_14035</name>
</gene>
<keyword evidence="2" id="KW-1185">Reference proteome</keyword>
<dbReference type="RefSeq" id="WP_301191156.1">
    <property type="nucleotide sequence ID" value="NZ_JAPDPJ010000032.1"/>
</dbReference>
<evidence type="ECO:0000313" key="2">
    <source>
        <dbReference type="Proteomes" id="UP001209229"/>
    </source>
</evidence>
<reference evidence="1" key="1">
    <citation type="submission" date="2022-10" db="EMBL/GenBank/DDBJ databases">
        <authorList>
            <person name="Yu W.X."/>
        </authorList>
    </citation>
    <scope>NUCLEOTIDE SEQUENCE</scope>
    <source>
        <strain evidence="1">AAT</strain>
    </source>
</reference>
<accession>A0AAE3SFL0</accession>
<organism evidence="1 2">
    <name type="scientific">Plebeiibacterium sediminum</name>
    <dbReference type="NCBI Taxonomy" id="2992112"/>
    <lineage>
        <taxon>Bacteria</taxon>
        <taxon>Pseudomonadati</taxon>
        <taxon>Bacteroidota</taxon>
        <taxon>Bacteroidia</taxon>
        <taxon>Marinilabiliales</taxon>
        <taxon>Marinilabiliaceae</taxon>
        <taxon>Plebeiibacterium</taxon>
    </lineage>
</organism>